<dbReference type="CDD" id="cd05009">
    <property type="entry name" value="SIS_GlmS_GlmD_2"/>
    <property type="match status" value="1"/>
</dbReference>
<comment type="catalytic activity">
    <reaction evidence="1 8">
        <text>D-fructose 6-phosphate + L-glutamine = D-glucosamine 6-phosphate + L-glutamate</text>
        <dbReference type="Rhea" id="RHEA:13237"/>
        <dbReference type="ChEBI" id="CHEBI:29985"/>
        <dbReference type="ChEBI" id="CHEBI:58359"/>
        <dbReference type="ChEBI" id="CHEBI:58725"/>
        <dbReference type="ChEBI" id="CHEBI:61527"/>
        <dbReference type="EC" id="2.6.1.16"/>
    </reaction>
</comment>
<keyword evidence="7" id="KW-0315">Glutamine amidotransferase</keyword>
<keyword evidence="6" id="KW-0677">Repeat</keyword>
<dbReference type="Pfam" id="PF01380">
    <property type="entry name" value="SIS"/>
    <property type="match status" value="2"/>
</dbReference>
<name>A0ABQ0BZW2_9FIRM</name>
<keyword evidence="8" id="KW-0963">Cytoplasm</keyword>
<gene>
    <name evidence="11" type="primary">glmS_2</name>
    <name evidence="8" type="synonym">glmS</name>
    <name evidence="11" type="ORF">K340107D12_47230</name>
</gene>
<evidence type="ECO:0000256" key="5">
    <source>
        <dbReference type="ARBA" id="ARBA00022679"/>
    </source>
</evidence>
<dbReference type="EC" id="2.6.1.16" evidence="2 8"/>
<evidence type="ECO:0000256" key="6">
    <source>
        <dbReference type="ARBA" id="ARBA00022737"/>
    </source>
</evidence>
<evidence type="ECO:0000259" key="10">
    <source>
        <dbReference type="PROSITE" id="PS51464"/>
    </source>
</evidence>
<dbReference type="Gene3D" id="3.40.50.10490">
    <property type="entry name" value="Glucose-6-phosphate isomerase like protein, domain 1"/>
    <property type="match status" value="2"/>
</dbReference>
<dbReference type="SUPFAM" id="SSF53697">
    <property type="entry name" value="SIS domain"/>
    <property type="match status" value="1"/>
</dbReference>
<dbReference type="InterPro" id="IPR046348">
    <property type="entry name" value="SIS_dom_sf"/>
</dbReference>
<keyword evidence="12" id="KW-1185">Reference proteome</keyword>
<dbReference type="HAMAP" id="MF_00164">
    <property type="entry name" value="GlmS"/>
    <property type="match status" value="1"/>
</dbReference>
<feature type="active site" description="Nucleophile; for GATase activity" evidence="8">
    <location>
        <position position="22"/>
    </location>
</feature>
<evidence type="ECO:0000259" key="9">
    <source>
        <dbReference type="PROSITE" id="PS51278"/>
    </source>
</evidence>
<dbReference type="CDD" id="cd05008">
    <property type="entry name" value="SIS_GlmS_GlmD_1"/>
    <property type="match status" value="1"/>
</dbReference>
<dbReference type="InterPro" id="IPR017932">
    <property type="entry name" value="GATase_2_dom"/>
</dbReference>
<organism evidence="11 12">
    <name type="scientific">Blautia parvula</name>
    <dbReference type="NCBI Taxonomy" id="2877527"/>
    <lineage>
        <taxon>Bacteria</taxon>
        <taxon>Bacillati</taxon>
        <taxon>Bacillota</taxon>
        <taxon>Clostridia</taxon>
        <taxon>Lachnospirales</taxon>
        <taxon>Lachnospiraceae</taxon>
        <taxon>Blautia</taxon>
    </lineage>
</organism>
<dbReference type="InterPro" id="IPR035490">
    <property type="entry name" value="GlmS/FrlB_SIS"/>
</dbReference>
<dbReference type="EMBL" id="BAABZQ010000001">
    <property type="protein sequence ID" value="GAA6501907.1"/>
    <property type="molecule type" value="Genomic_DNA"/>
</dbReference>
<feature type="domain" description="SIS" evidence="10">
    <location>
        <begin position="477"/>
        <end position="618"/>
    </location>
</feature>
<sequence length="628" mass="70064">MPDNKTKNTCFASGYMEEMIMCGIVGYIGEEQAAPILLEGLEKLEYRGYDSAGIAVYNGTTIEMMKSMGRLKILDELTHGGATLPGTVGIGHTRWATHGSPSDVNAHPHFNKDKSIVVVHNGIIENYMKLKKKLESKGYEFVSETDTEIIAHLLDYYYKGDPLETIAKIMHRMEGSYALGIMFSDQPDKLYAVRKDSPLIVGRSSVGNLIASDVPAVLKYTRDVYFIENEEIVCMTKDDITFYNIDEEELEKTPTTIEWDIDAAEKGGYEFFMLKEMYEQPQAVGDTLNPRIKDGNVVIEELGMSDDEIRSIRKIYMIACGSAYHTCVSAKYVFEGLARIPVEVDLASEFRYRHPIYEPDTLAIIVSQSGETADSLAALREAKEHGIRVLGIVNVVGSSIAREADNVMYTWAGPEIAVATTKAYSTQLIAHYLLALKFAKARGEIDDAQMAEMVEDLKKLPGQIEMLLENKKRIQKFANRYLATEHVFFIGRGLDYAISLEGSLKLKEISYIHSEAYAAGELKHGTISLIEEDTLVTAVATQEELYKKTLSNIQEVKTRGAFVLAVTNVGNTEIEKTADYVIYLPKTNKYFTNSLAVVPLQLFAYYVSLGKGLDVDKPRNLAKSVTVE</sequence>
<dbReference type="PROSITE" id="PS51278">
    <property type="entry name" value="GATASE_TYPE_2"/>
    <property type="match status" value="1"/>
</dbReference>
<feature type="domain" description="SIS" evidence="10">
    <location>
        <begin position="305"/>
        <end position="444"/>
    </location>
</feature>
<dbReference type="PANTHER" id="PTHR10937">
    <property type="entry name" value="GLUCOSAMINE--FRUCTOSE-6-PHOSPHATE AMINOTRANSFERASE, ISOMERIZING"/>
    <property type="match status" value="1"/>
</dbReference>
<dbReference type="InterPro" id="IPR005855">
    <property type="entry name" value="GFAT"/>
</dbReference>
<feature type="active site" description="For Fru-6P isomerization activity" evidence="8">
    <location>
        <position position="623"/>
    </location>
</feature>
<dbReference type="InterPro" id="IPR001347">
    <property type="entry name" value="SIS_dom"/>
</dbReference>
<dbReference type="Proteomes" id="UP001600941">
    <property type="component" value="Unassembled WGS sequence"/>
</dbReference>
<dbReference type="Gene3D" id="3.60.20.10">
    <property type="entry name" value="Glutamine Phosphoribosylpyrophosphate, subunit 1, domain 1"/>
    <property type="match status" value="1"/>
</dbReference>
<comment type="caution">
    <text evidence="11">The sequence shown here is derived from an EMBL/GenBank/DDBJ whole genome shotgun (WGS) entry which is preliminary data.</text>
</comment>
<evidence type="ECO:0000256" key="2">
    <source>
        <dbReference type="ARBA" id="ARBA00012916"/>
    </source>
</evidence>
<dbReference type="PANTHER" id="PTHR10937:SF0">
    <property type="entry name" value="GLUTAMINE--FRUCTOSE-6-PHOSPHATE TRANSAMINASE (ISOMERIZING)"/>
    <property type="match status" value="1"/>
</dbReference>
<evidence type="ECO:0000256" key="4">
    <source>
        <dbReference type="ARBA" id="ARBA00022576"/>
    </source>
</evidence>
<dbReference type="Pfam" id="PF13522">
    <property type="entry name" value="GATase_6"/>
    <property type="match status" value="1"/>
</dbReference>
<accession>A0ABQ0BZW2</accession>
<comment type="function">
    <text evidence="8">Catalyzes the first step in hexosamine metabolism, converting fructose-6P into glucosamine-6P using glutamine as a nitrogen source.</text>
</comment>
<evidence type="ECO:0000313" key="12">
    <source>
        <dbReference type="Proteomes" id="UP001600941"/>
    </source>
</evidence>
<evidence type="ECO:0000256" key="8">
    <source>
        <dbReference type="HAMAP-Rule" id="MF_00164"/>
    </source>
</evidence>
<comment type="subunit">
    <text evidence="8">Homodimer.</text>
</comment>
<dbReference type="PROSITE" id="PS51464">
    <property type="entry name" value="SIS"/>
    <property type="match status" value="2"/>
</dbReference>
<protein>
    <recommendedName>
        <fullName evidence="3 8">Glutamine--fructose-6-phosphate aminotransferase [isomerizing]</fullName>
        <ecNumber evidence="2 8">2.6.1.16</ecNumber>
    </recommendedName>
    <alternativeName>
        <fullName evidence="8">D-fructose-6-phosphate amidotransferase</fullName>
    </alternativeName>
    <alternativeName>
        <fullName evidence="8">GFAT</fullName>
    </alternativeName>
    <alternativeName>
        <fullName evidence="8">Glucosamine-6-phosphate synthase</fullName>
    </alternativeName>
    <alternativeName>
        <fullName evidence="8">Hexosephosphate aminotransferase</fullName>
    </alternativeName>
    <alternativeName>
        <fullName evidence="8">L-glutamine--D-fructose-6-phosphate amidotransferase</fullName>
    </alternativeName>
</protein>
<dbReference type="InterPro" id="IPR047084">
    <property type="entry name" value="GFAT_N"/>
</dbReference>
<dbReference type="NCBIfam" id="TIGR01135">
    <property type="entry name" value="glmS"/>
    <property type="match status" value="1"/>
</dbReference>
<evidence type="ECO:0000313" key="11">
    <source>
        <dbReference type="EMBL" id="GAA6501907.1"/>
    </source>
</evidence>
<dbReference type="InterPro" id="IPR029055">
    <property type="entry name" value="Ntn_hydrolases_N"/>
</dbReference>
<evidence type="ECO:0000256" key="7">
    <source>
        <dbReference type="ARBA" id="ARBA00022962"/>
    </source>
</evidence>
<proteinExistence type="inferred from homology"/>
<dbReference type="InterPro" id="IPR035466">
    <property type="entry name" value="GlmS/AgaS_SIS"/>
</dbReference>
<dbReference type="CDD" id="cd00714">
    <property type="entry name" value="GFAT"/>
    <property type="match status" value="1"/>
</dbReference>
<dbReference type="SUPFAM" id="SSF56235">
    <property type="entry name" value="N-terminal nucleophile aminohydrolases (Ntn hydrolases)"/>
    <property type="match status" value="1"/>
</dbReference>
<comment type="subcellular location">
    <subcellularLocation>
        <location evidence="8">Cytoplasm</location>
    </subcellularLocation>
</comment>
<keyword evidence="5 8" id="KW-0808">Transferase</keyword>
<evidence type="ECO:0000256" key="1">
    <source>
        <dbReference type="ARBA" id="ARBA00001031"/>
    </source>
</evidence>
<evidence type="ECO:0000256" key="3">
    <source>
        <dbReference type="ARBA" id="ARBA00016090"/>
    </source>
</evidence>
<feature type="domain" description="Glutamine amidotransferase type-2" evidence="9">
    <location>
        <begin position="22"/>
        <end position="238"/>
    </location>
</feature>
<reference evidence="11 12" key="1">
    <citation type="submission" date="2024-04" db="EMBL/GenBank/DDBJ databases">
        <title>Defined microbial consortia suppress multidrug-resistant proinflammatory Enterobacteriaceae via ecological control.</title>
        <authorList>
            <person name="Furuichi M."/>
            <person name="Kawaguchi T."/>
            <person name="Pust M."/>
            <person name="Yasuma K."/>
            <person name="Plichta D."/>
            <person name="Hasegawa N."/>
            <person name="Ohya T."/>
            <person name="Bhattarai S."/>
            <person name="Sasajima S."/>
            <person name="Aoto Y."/>
            <person name="Tuganbaev T."/>
            <person name="Yaginuma M."/>
            <person name="Ueda M."/>
            <person name="Okahashi N."/>
            <person name="Amafuji K."/>
            <person name="Kiridooshi Y."/>
            <person name="Sugita K."/>
            <person name="Strazar M."/>
            <person name="Skelly A."/>
            <person name="Suda W."/>
            <person name="Hattori M."/>
            <person name="Nakamoto N."/>
            <person name="Caballero S."/>
            <person name="Norman J."/>
            <person name="Olle B."/>
            <person name="Tanoue T."/>
            <person name="Arita M."/>
            <person name="Bucci V."/>
            <person name="Atarashi K."/>
            <person name="Xavier R."/>
            <person name="Honda K."/>
        </authorList>
    </citation>
    <scope>NUCLEOTIDE SEQUENCE [LARGE SCALE GENOMIC DNA]</scope>
    <source>
        <strain evidence="12">k34-0107-D12</strain>
    </source>
</reference>
<feature type="initiator methionine" description="Removed" evidence="8">
    <location>
        <position position="21"/>
    </location>
</feature>
<keyword evidence="4 8" id="KW-0032">Aminotransferase</keyword>
<dbReference type="NCBIfam" id="NF001484">
    <property type="entry name" value="PRK00331.1"/>
    <property type="match status" value="1"/>
</dbReference>